<organism evidence="1">
    <name type="scientific">Arundo donax</name>
    <name type="common">Giant reed</name>
    <name type="synonym">Donax arundinaceus</name>
    <dbReference type="NCBI Taxonomy" id="35708"/>
    <lineage>
        <taxon>Eukaryota</taxon>
        <taxon>Viridiplantae</taxon>
        <taxon>Streptophyta</taxon>
        <taxon>Embryophyta</taxon>
        <taxon>Tracheophyta</taxon>
        <taxon>Spermatophyta</taxon>
        <taxon>Magnoliopsida</taxon>
        <taxon>Liliopsida</taxon>
        <taxon>Poales</taxon>
        <taxon>Poaceae</taxon>
        <taxon>PACMAD clade</taxon>
        <taxon>Arundinoideae</taxon>
        <taxon>Arundineae</taxon>
        <taxon>Arundo</taxon>
    </lineage>
</organism>
<dbReference type="EMBL" id="GBRH01278782">
    <property type="protein sequence ID" value="JAD19113.1"/>
    <property type="molecule type" value="Transcribed_RNA"/>
</dbReference>
<name>A0A0A8Y1T9_ARUDO</name>
<protein>
    <submittedName>
        <fullName evidence="1">Uncharacterized protein</fullName>
    </submittedName>
</protein>
<dbReference type="PROSITE" id="PS51257">
    <property type="entry name" value="PROKAR_LIPOPROTEIN"/>
    <property type="match status" value="1"/>
</dbReference>
<evidence type="ECO:0000313" key="1">
    <source>
        <dbReference type="EMBL" id="JAD19113.1"/>
    </source>
</evidence>
<sequence>MGRYDPNGKVEGTNHFSTKYHKLKYNNMLQIVSGCYDP</sequence>
<reference evidence="1" key="1">
    <citation type="submission" date="2014-09" db="EMBL/GenBank/DDBJ databases">
        <authorList>
            <person name="Magalhaes I.L.F."/>
            <person name="Oliveira U."/>
            <person name="Santos F.R."/>
            <person name="Vidigal T.H.D.A."/>
            <person name="Brescovit A.D."/>
            <person name="Santos A.J."/>
        </authorList>
    </citation>
    <scope>NUCLEOTIDE SEQUENCE</scope>
    <source>
        <tissue evidence="1">Shoot tissue taken approximately 20 cm above the soil surface</tissue>
    </source>
</reference>
<reference evidence="1" key="2">
    <citation type="journal article" date="2015" name="Data Brief">
        <title>Shoot transcriptome of the giant reed, Arundo donax.</title>
        <authorList>
            <person name="Barrero R.A."/>
            <person name="Guerrero F.D."/>
            <person name="Moolhuijzen P."/>
            <person name="Goolsby J.A."/>
            <person name="Tidwell J."/>
            <person name="Bellgard S.E."/>
            <person name="Bellgard M.I."/>
        </authorList>
    </citation>
    <scope>NUCLEOTIDE SEQUENCE</scope>
    <source>
        <tissue evidence="1">Shoot tissue taken approximately 20 cm above the soil surface</tissue>
    </source>
</reference>
<proteinExistence type="predicted"/>
<accession>A0A0A8Y1T9</accession>
<dbReference type="AlphaFoldDB" id="A0A0A8Y1T9"/>